<reference evidence="3" key="1">
    <citation type="submission" date="2018-05" db="EMBL/GenBank/DDBJ databases">
        <authorList>
            <person name="Lanie J.A."/>
            <person name="Ng W.-L."/>
            <person name="Kazmierczak K.M."/>
            <person name="Andrzejewski T.M."/>
            <person name="Davidsen T.M."/>
            <person name="Wayne K.J."/>
            <person name="Tettelin H."/>
            <person name="Glass J.I."/>
            <person name="Rusch D."/>
            <person name="Podicherti R."/>
            <person name="Tsui H.-C.T."/>
            <person name="Winkler M.E."/>
        </authorList>
    </citation>
    <scope>NUCLEOTIDE SEQUENCE</scope>
</reference>
<feature type="domain" description="FAD-binding" evidence="2">
    <location>
        <begin position="4"/>
        <end position="343"/>
    </location>
</feature>
<dbReference type="InterPro" id="IPR050631">
    <property type="entry name" value="PheA/TfdB_FAD_monoxygenase"/>
</dbReference>
<dbReference type="GO" id="GO:0016491">
    <property type="term" value="F:oxidoreductase activity"/>
    <property type="evidence" value="ECO:0007669"/>
    <property type="project" value="UniProtKB-KW"/>
</dbReference>
<dbReference type="SUPFAM" id="SSF51905">
    <property type="entry name" value="FAD/NAD(P)-binding domain"/>
    <property type="match status" value="1"/>
</dbReference>
<evidence type="ECO:0000313" key="3">
    <source>
        <dbReference type="EMBL" id="SVB55442.1"/>
    </source>
</evidence>
<dbReference type="PANTHER" id="PTHR43476">
    <property type="entry name" value="3-(3-HYDROXY-PHENYL)PROPIONATE/3-HYDROXYCINNAMIC ACID HYDROXYLASE"/>
    <property type="match status" value="1"/>
</dbReference>
<dbReference type="Pfam" id="PF01494">
    <property type="entry name" value="FAD_binding_3"/>
    <property type="match status" value="1"/>
</dbReference>
<accession>A0A382EYI1</accession>
<feature type="non-terminal residue" evidence="3">
    <location>
        <position position="358"/>
    </location>
</feature>
<gene>
    <name evidence="3" type="ORF">METZ01_LOCUS208296</name>
</gene>
<name>A0A382EYI1_9ZZZZ</name>
<dbReference type="InterPro" id="IPR036188">
    <property type="entry name" value="FAD/NAD-bd_sf"/>
</dbReference>
<evidence type="ECO:0000256" key="1">
    <source>
        <dbReference type="ARBA" id="ARBA00023002"/>
    </source>
</evidence>
<protein>
    <recommendedName>
        <fullName evidence="2">FAD-binding domain-containing protein</fullName>
    </recommendedName>
</protein>
<dbReference type="PANTHER" id="PTHR43476:SF3">
    <property type="entry name" value="FAD-BINDING MONOOXYGENASE"/>
    <property type="match status" value="1"/>
</dbReference>
<sequence length="358" mass="40823">MIKSQVIVAGGGPVGTFIAYCLAEYGIKTILLETAGECETDMRASTFHPPTLSYLNKLGLADEFIGQGLKAPIFQYRIRSTEEVLEFNLEELNEDLEFPYRLQCEQHKFAKMFASKLENHENAEVLFNHEVISFDQENGSVNVNVKNFENTEEFKCDFFVGADGSNSIVRRNLGLEFSGFTYQEKFLTLSTTDDIQGYFNNLSYVNYVSDPKEWFVLLKAPSAWRMLVPVDEELDDAYIVSDEFIDKIFEKILKVSNKISTVHRTIYRVHQRVVDKMNHDRILLAGDSAHINNPLGGFGMNGGLHDAWNLAGKLDAIINSSANHNLLDLYDRQRRTIMNDFIQAQTIRNKRMIEETGD</sequence>
<proteinExistence type="predicted"/>
<dbReference type="AlphaFoldDB" id="A0A382EYI1"/>
<dbReference type="Gene3D" id="3.50.50.60">
    <property type="entry name" value="FAD/NAD(P)-binding domain"/>
    <property type="match status" value="1"/>
</dbReference>
<dbReference type="EMBL" id="UINC01046877">
    <property type="protein sequence ID" value="SVB55442.1"/>
    <property type="molecule type" value="Genomic_DNA"/>
</dbReference>
<keyword evidence="1" id="KW-0560">Oxidoreductase</keyword>
<dbReference type="InterPro" id="IPR002938">
    <property type="entry name" value="FAD-bd"/>
</dbReference>
<dbReference type="Gene3D" id="3.30.70.2450">
    <property type="match status" value="1"/>
</dbReference>
<dbReference type="PRINTS" id="PR00420">
    <property type="entry name" value="RNGMNOXGNASE"/>
</dbReference>
<organism evidence="3">
    <name type="scientific">marine metagenome</name>
    <dbReference type="NCBI Taxonomy" id="408172"/>
    <lineage>
        <taxon>unclassified sequences</taxon>
        <taxon>metagenomes</taxon>
        <taxon>ecological metagenomes</taxon>
    </lineage>
</organism>
<evidence type="ECO:0000259" key="2">
    <source>
        <dbReference type="Pfam" id="PF01494"/>
    </source>
</evidence>
<dbReference type="GO" id="GO:0071949">
    <property type="term" value="F:FAD binding"/>
    <property type="evidence" value="ECO:0007669"/>
    <property type="project" value="InterPro"/>
</dbReference>